<organism evidence="2 3">
    <name type="scientific">Papilio machaon</name>
    <name type="common">Old World swallowtail butterfly</name>
    <dbReference type="NCBI Taxonomy" id="76193"/>
    <lineage>
        <taxon>Eukaryota</taxon>
        <taxon>Metazoa</taxon>
        <taxon>Ecdysozoa</taxon>
        <taxon>Arthropoda</taxon>
        <taxon>Hexapoda</taxon>
        <taxon>Insecta</taxon>
        <taxon>Pterygota</taxon>
        <taxon>Neoptera</taxon>
        <taxon>Endopterygota</taxon>
        <taxon>Lepidoptera</taxon>
        <taxon>Glossata</taxon>
        <taxon>Ditrysia</taxon>
        <taxon>Papilionoidea</taxon>
        <taxon>Papilionidae</taxon>
        <taxon>Papilioninae</taxon>
        <taxon>Papilio</taxon>
    </lineage>
</organism>
<evidence type="ECO:0000313" key="3">
    <source>
        <dbReference type="Proteomes" id="UP000053240"/>
    </source>
</evidence>
<evidence type="ECO:0000256" key="1">
    <source>
        <dbReference type="SAM" id="MobiDB-lite"/>
    </source>
</evidence>
<sequence>MERANRDRALMFSKCEMPQKAITDGNRSRSNVSLGVNGGGRVSSGGSGAGGGQRRRGSSSISPERLQRRVAQVTRCSPSLIRRDAARPGAEPRSCEGGNAVLPEFAIPHRASRGDARIQAVACNLSRVPCACATCERVCRVPSLLFCPCTTAAKIRVKNRDPVPAYAMADADRDSDLGDDSPVILVDSFLFNVSSLIVFVRGNVLIEGNLTDVTGNSNVCQIDGK</sequence>
<protein>
    <submittedName>
        <fullName evidence="2">Uncharacterized protein</fullName>
    </submittedName>
</protein>
<feature type="region of interest" description="Disordered" evidence="1">
    <location>
        <begin position="18"/>
        <end position="68"/>
    </location>
</feature>
<proteinExistence type="predicted"/>
<gene>
    <name evidence="2" type="ORF">RR48_13236</name>
</gene>
<keyword evidence="3" id="KW-1185">Reference proteome</keyword>
<name>A0A194QVV2_PAPMA</name>
<accession>A0A194QVV2</accession>
<dbReference type="AlphaFoldDB" id="A0A194QVV2"/>
<dbReference type="EMBL" id="KQ461073">
    <property type="protein sequence ID" value="KPJ09602.1"/>
    <property type="molecule type" value="Genomic_DNA"/>
</dbReference>
<reference evidence="2 3" key="1">
    <citation type="journal article" date="2015" name="Nat. Commun.">
        <title>Outbred genome sequencing and CRISPR/Cas9 gene editing in butterflies.</title>
        <authorList>
            <person name="Li X."/>
            <person name="Fan D."/>
            <person name="Zhang W."/>
            <person name="Liu G."/>
            <person name="Zhang L."/>
            <person name="Zhao L."/>
            <person name="Fang X."/>
            <person name="Chen L."/>
            <person name="Dong Y."/>
            <person name="Chen Y."/>
            <person name="Ding Y."/>
            <person name="Zhao R."/>
            <person name="Feng M."/>
            <person name="Zhu Y."/>
            <person name="Feng Y."/>
            <person name="Jiang X."/>
            <person name="Zhu D."/>
            <person name="Xiang H."/>
            <person name="Feng X."/>
            <person name="Li S."/>
            <person name="Wang J."/>
            <person name="Zhang G."/>
            <person name="Kronforst M.R."/>
            <person name="Wang W."/>
        </authorList>
    </citation>
    <scope>NUCLEOTIDE SEQUENCE [LARGE SCALE GENOMIC DNA]</scope>
    <source>
        <strain evidence="2">Ya'a_city_454_Pm</strain>
        <tissue evidence="2">Whole body</tissue>
    </source>
</reference>
<feature type="compositionally biased region" description="Gly residues" evidence="1">
    <location>
        <begin position="36"/>
        <end position="52"/>
    </location>
</feature>
<dbReference type="Proteomes" id="UP000053240">
    <property type="component" value="Unassembled WGS sequence"/>
</dbReference>
<dbReference type="InParanoid" id="A0A194QVV2"/>
<evidence type="ECO:0000313" key="2">
    <source>
        <dbReference type="EMBL" id="KPJ09602.1"/>
    </source>
</evidence>